<dbReference type="Pfam" id="PF01996">
    <property type="entry name" value="F420_ligase"/>
    <property type="match status" value="1"/>
</dbReference>
<sequence length="246" mass="27589">MKITPIKTHKIAPYKESIFGVLDKYIRVLHDDSIIVVTSKIVSVCEGSIIKTTDIDKEELIEKEADLYLPPVETKYNYHLTIKNNLMVFAAGIDESNGNGFYILWPQDPQKSANSIRSYLKNKFQLKRIGVLITDSKTTPLRAGTTGISLTHSGFAAVKSYIGKPDIFGRNLKLQKVNMADSLASAAVTVMGEGNEQTPIALIEDVSFVQFQDRNPTKEELGEFHVPIQDDLYSPLIQNTKWQKKK</sequence>
<dbReference type="Proteomes" id="UP000177026">
    <property type="component" value="Unassembled WGS sequence"/>
</dbReference>
<comment type="caution">
    <text evidence="2">The sequence shown here is derived from an EMBL/GenBank/DDBJ whole genome shotgun (WGS) entry which is preliminary data.</text>
</comment>
<organism evidence="2 3">
    <name type="scientific">Candidatus Roizmanbacteria bacterium RIFCSPHIGHO2_01_FULL_39_8</name>
    <dbReference type="NCBI Taxonomy" id="1802033"/>
    <lineage>
        <taxon>Bacteria</taxon>
        <taxon>Candidatus Roizmaniibacteriota</taxon>
    </lineage>
</organism>
<dbReference type="GO" id="GO:0052618">
    <property type="term" value="F:coenzyme F420-0:L-glutamate ligase activity"/>
    <property type="evidence" value="ECO:0007669"/>
    <property type="project" value="TreeGrafter"/>
</dbReference>
<reference evidence="2 3" key="1">
    <citation type="journal article" date="2016" name="Nat. Commun.">
        <title>Thousands of microbial genomes shed light on interconnected biogeochemical processes in an aquifer system.</title>
        <authorList>
            <person name="Anantharaman K."/>
            <person name="Brown C.T."/>
            <person name="Hug L.A."/>
            <person name="Sharon I."/>
            <person name="Castelle C.J."/>
            <person name="Probst A.J."/>
            <person name="Thomas B.C."/>
            <person name="Singh A."/>
            <person name="Wilkins M.J."/>
            <person name="Karaoz U."/>
            <person name="Brodie E.L."/>
            <person name="Williams K.H."/>
            <person name="Hubbard S.S."/>
            <person name="Banfield J.F."/>
        </authorList>
    </citation>
    <scope>NUCLEOTIDE SEQUENCE [LARGE SCALE GENOMIC DNA]</scope>
</reference>
<dbReference type="PANTHER" id="PTHR47917:SF1">
    <property type="entry name" value="COENZYME F420:L-GLUTAMATE LIGASE"/>
    <property type="match status" value="1"/>
</dbReference>
<proteinExistence type="predicted"/>
<accession>A0A1F7GG89</accession>
<name>A0A1F7GG89_9BACT</name>
<dbReference type="PANTHER" id="PTHR47917">
    <property type="match status" value="1"/>
</dbReference>
<dbReference type="EMBL" id="MFZI01000077">
    <property type="protein sequence ID" value="OGK17885.1"/>
    <property type="molecule type" value="Genomic_DNA"/>
</dbReference>
<dbReference type="AlphaFoldDB" id="A0A1F7GG89"/>
<evidence type="ECO:0000313" key="2">
    <source>
        <dbReference type="EMBL" id="OGK17885.1"/>
    </source>
</evidence>
<dbReference type="InterPro" id="IPR002847">
    <property type="entry name" value="F420-0_gamma-glut_ligase-dom"/>
</dbReference>
<feature type="domain" description="Coenzyme F420:L-glutamate ligase-like" evidence="1">
    <location>
        <begin position="23"/>
        <end position="204"/>
    </location>
</feature>
<gene>
    <name evidence="2" type="ORF">A2866_00515</name>
</gene>
<dbReference type="SUPFAM" id="SSF144010">
    <property type="entry name" value="CofE-like"/>
    <property type="match status" value="1"/>
</dbReference>
<evidence type="ECO:0000313" key="3">
    <source>
        <dbReference type="Proteomes" id="UP000177026"/>
    </source>
</evidence>
<protein>
    <recommendedName>
        <fullName evidence="1">Coenzyme F420:L-glutamate ligase-like domain-containing protein</fullName>
    </recommendedName>
</protein>
<dbReference type="Gene3D" id="3.30.1330.100">
    <property type="entry name" value="CofE-like"/>
    <property type="match status" value="1"/>
</dbReference>
<evidence type="ECO:0000259" key="1">
    <source>
        <dbReference type="Pfam" id="PF01996"/>
    </source>
</evidence>